<evidence type="ECO:0000313" key="1">
    <source>
        <dbReference type="EMBL" id="GGG47457.1"/>
    </source>
</evidence>
<protein>
    <submittedName>
        <fullName evidence="1">Uncharacterized protein</fullName>
    </submittedName>
</protein>
<evidence type="ECO:0000313" key="2">
    <source>
        <dbReference type="Proteomes" id="UP000627715"/>
    </source>
</evidence>
<name>A0A917GIU6_9GAMM</name>
<accession>A0A917GIU6</accession>
<sequence length="48" mass="5356">MGSIVDDMQLVVRFALGKINTGMMVEFMDEIAPLTLAKSLTILARRCR</sequence>
<comment type="caution">
    <text evidence="1">The sequence shown here is derived from an EMBL/GenBank/DDBJ whole genome shotgun (WGS) entry which is preliminary data.</text>
</comment>
<organism evidence="1 2">
    <name type="scientific">Pseudohongiella nitratireducens</name>
    <dbReference type="NCBI Taxonomy" id="1768907"/>
    <lineage>
        <taxon>Bacteria</taxon>
        <taxon>Pseudomonadati</taxon>
        <taxon>Pseudomonadota</taxon>
        <taxon>Gammaproteobacteria</taxon>
        <taxon>Pseudomonadales</taxon>
        <taxon>Pseudohongiellaceae</taxon>
        <taxon>Pseudohongiella</taxon>
    </lineage>
</organism>
<keyword evidence="2" id="KW-1185">Reference proteome</keyword>
<gene>
    <name evidence="1" type="ORF">GCM10011403_00650</name>
</gene>
<reference evidence="1" key="2">
    <citation type="submission" date="2020-09" db="EMBL/GenBank/DDBJ databases">
        <authorList>
            <person name="Sun Q."/>
            <person name="Zhou Y."/>
        </authorList>
    </citation>
    <scope>NUCLEOTIDE SEQUENCE</scope>
    <source>
        <strain evidence="1">CGMCC 1.15425</strain>
    </source>
</reference>
<reference evidence="1" key="1">
    <citation type="journal article" date="2014" name="Int. J. Syst. Evol. Microbiol.">
        <title>Complete genome sequence of Corynebacterium casei LMG S-19264T (=DSM 44701T), isolated from a smear-ripened cheese.</title>
        <authorList>
            <consortium name="US DOE Joint Genome Institute (JGI-PGF)"/>
            <person name="Walter F."/>
            <person name="Albersmeier A."/>
            <person name="Kalinowski J."/>
            <person name="Ruckert C."/>
        </authorList>
    </citation>
    <scope>NUCLEOTIDE SEQUENCE</scope>
    <source>
        <strain evidence="1">CGMCC 1.15425</strain>
    </source>
</reference>
<dbReference type="AlphaFoldDB" id="A0A917GIU6"/>
<proteinExistence type="predicted"/>
<dbReference type="Proteomes" id="UP000627715">
    <property type="component" value="Unassembled WGS sequence"/>
</dbReference>
<dbReference type="EMBL" id="BMIY01000001">
    <property type="protein sequence ID" value="GGG47457.1"/>
    <property type="molecule type" value="Genomic_DNA"/>
</dbReference>